<evidence type="ECO:0000313" key="1">
    <source>
        <dbReference type="EMBL" id="JAH37965.1"/>
    </source>
</evidence>
<organism evidence="1">
    <name type="scientific">Anguilla anguilla</name>
    <name type="common">European freshwater eel</name>
    <name type="synonym">Muraena anguilla</name>
    <dbReference type="NCBI Taxonomy" id="7936"/>
    <lineage>
        <taxon>Eukaryota</taxon>
        <taxon>Metazoa</taxon>
        <taxon>Chordata</taxon>
        <taxon>Craniata</taxon>
        <taxon>Vertebrata</taxon>
        <taxon>Euteleostomi</taxon>
        <taxon>Actinopterygii</taxon>
        <taxon>Neopterygii</taxon>
        <taxon>Teleostei</taxon>
        <taxon>Anguilliformes</taxon>
        <taxon>Anguillidae</taxon>
        <taxon>Anguilla</taxon>
    </lineage>
</organism>
<reference evidence="1" key="2">
    <citation type="journal article" date="2015" name="Fish Shellfish Immunol.">
        <title>Early steps in the European eel (Anguilla anguilla)-Vibrio vulnificus interaction in the gills: Role of the RtxA13 toxin.</title>
        <authorList>
            <person name="Callol A."/>
            <person name="Pajuelo D."/>
            <person name="Ebbesson L."/>
            <person name="Teles M."/>
            <person name="MacKenzie S."/>
            <person name="Amaro C."/>
        </authorList>
    </citation>
    <scope>NUCLEOTIDE SEQUENCE</scope>
</reference>
<name>A0A0E9SBA5_ANGAN</name>
<reference evidence="1" key="1">
    <citation type="submission" date="2014-11" db="EMBL/GenBank/DDBJ databases">
        <authorList>
            <person name="Amaro Gonzalez C."/>
        </authorList>
    </citation>
    <scope>NUCLEOTIDE SEQUENCE</scope>
</reference>
<sequence length="50" mass="6079">MIKGAVFNTCLFIVVNSVKQYYLWTLRTTKRVDHLKKRMDQASTCWKYHR</sequence>
<protein>
    <submittedName>
        <fullName evidence="1">Uncharacterized protein</fullName>
    </submittedName>
</protein>
<proteinExistence type="predicted"/>
<dbReference type="AlphaFoldDB" id="A0A0E9SBA5"/>
<accession>A0A0E9SBA5</accession>
<dbReference type="EMBL" id="GBXM01070612">
    <property type="protein sequence ID" value="JAH37965.1"/>
    <property type="molecule type" value="Transcribed_RNA"/>
</dbReference>